<evidence type="ECO:0000313" key="9">
    <source>
        <dbReference type="EMBL" id="VFU09635.1"/>
    </source>
</evidence>
<dbReference type="NCBIfam" id="NF003640">
    <property type="entry name" value="PRK05277.1"/>
    <property type="match status" value="1"/>
</dbReference>
<dbReference type="GO" id="GO:0005247">
    <property type="term" value="F:voltage-gated chloride channel activity"/>
    <property type="evidence" value="ECO:0007669"/>
    <property type="project" value="TreeGrafter"/>
</dbReference>
<keyword evidence="4 8" id="KW-1133">Transmembrane helix</keyword>
<feature type="transmembrane region" description="Helical" evidence="8">
    <location>
        <begin position="228"/>
        <end position="247"/>
    </location>
</feature>
<dbReference type="PANTHER" id="PTHR45711:SF6">
    <property type="entry name" value="CHLORIDE CHANNEL PROTEIN"/>
    <property type="match status" value="1"/>
</dbReference>
<keyword evidence="5" id="KW-0406">Ion transport</keyword>
<dbReference type="Proteomes" id="UP000294360">
    <property type="component" value="Chromosome"/>
</dbReference>
<organism evidence="9 10">
    <name type="scientific">Methylocella tundrae</name>
    <dbReference type="NCBI Taxonomy" id="227605"/>
    <lineage>
        <taxon>Bacteria</taxon>
        <taxon>Pseudomonadati</taxon>
        <taxon>Pseudomonadota</taxon>
        <taxon>Alphaproteobacteria</taxon>
        <taxon>Hyphomicrobiales</taxon>
        <taxon>Beijerinckiaceae</taxon>
        <taxon>Methylocella</taxon>
    </lineage>
</organism>
<reference evidence="9 10" key="1">
    <citation type="submission" date="2019-03" db="EMBL/GenBank/DDBJ databases">
        <authorList>
            <person name="Kox A.R. M."/>
        </authorList>
    </citation>
    <scope>NUCLEOTIDE SEQUENCE [LARGE SCALE GENOMIC DNA]</scope>
    <source>
        <strain evidence="9">MTUNDRAET4 annotated genome</strain>
    </source>
</reference>
<keyword evidence="3 8" id="KW-0812">Transmembrane</keyword>
<proteinExistence type="predicted"/>
<feature type="transmembrane region" description="Helical" evidence="8">
    <location>
        <begin position="267"/>
        <end position="287"/>
    </location>
</feature>
<dbReference type="EMBL" id="LR536450">
    <property type="protein sequence ID" value="VFU09635.1"/>
    <property type="molecule type" value="Genomic_DNA"/>
</dbReference>
<dbReference type="RefSeq" id="WP_134490067.1">
    <property type="nucleotide sequence ID" value="NZ_LR536450.1"/>
</dbReference>
<evidence type="ECO:0000256" key="7">
    <source>
        <dbReference type="ARBA" id="ARBA00023214"/>
    </source>
</evidence>
<dbReference type="PANTHER" id="PTHR45711">
    <property type="entry name" value="CHLORIDE CHANNEL PROTEIN"/>
    <property type="match status" value="1"/>
</dbReference>
<feature type="transmembrane region" description="Helical" evidence="8">
    <location>
        <begin position="153"/>
        <end position="178"/>
    </location>
</feature>
<keyword evidence="7" id="KW-0868">Chloride</keyword>
<dbReference type="CDD" id="cd01031">
    <property type="entry name" value="EriC"/>
    <property type="match status" value="1"/>
</dbReference>
<dbReference type="InterPro" id="IPR001807">
    <property type="entry name" value="ClC"/>
</dbReference>
<dbReference type="Gene3D" id="1.10.3080.10">
    <property type="entry name" value="Clc chloride channel"/>
    <property type="match status" value="1"/>
</dbReference>
<keyword evidence="6 8" id="KW-0472">Membrane</keyword>
<sequence>MQILRGRLGLLPLALLSVVAGAGAGLICGLFRVALDMVRDLRTALPTAWSGNPAYGCLLMIGIAAVATAFAAFMVRRMSPDAAGSGIPHVEAVIEVELPPAPFALLPVKFIGGVLAMGSGFALGREGPCVQMGATLAHLVGVLFRRDWPDRQALLAAGAGAGLAAAFNAPLAGAAFVLEELLRRFEMRNAVAALGASMSAIVVARLFTGAEPDFAVAALPYPDARDNLLCIGLGLFAGVLGALYNYLLLDALDIADRMKRAPVELRAGLIGAMIGALAWFAPSLVGGGDGLTQSLLNGATPFSLLPLLFVIRLFLSCASYAAGTPGGLFAPLLVLGAQMGFFFGALAHPDLTGPNAHAILFAVVGMAALFTAVVRAPLTGIILVTEMTGSSIALLPMLAACFSAMALATMLGSRPIYDSLKVRTLRLAGKKPPKPEAAAH</sequence>
<feature type="transmembrane region" description="Helical" evidence="8">
    <location>
        <begin position="390"/>
        <end position="411"/>
    </location>
</feature>
<dbReference type="InterPro" id="IPR014743">
    <property type="entry name" value="Cl-channel_core"/>
</dbReference>
<gene>
    <name evidence="9" type="ORF">MTUNDRAET4_2748</name>
</gene>
<dbReference type="AlphaFoldDB" id="A0A4U8Z2R4"/>
<evidence type="ECO:0000256" key="2">
    <source>
        <dbReference type="ARBA" id="ARBA00022448"/>
    </source>
</evidence>
<evidence type="ECO:0000256" key="1">
    <source>
        <dbReference type="ARBA" id="ARBA00004141"/>
    </source>
</evidence>
<feature type="transmembrane region" description="Helical" evidence="8">
    <location>
        <begin position="328"/>
        <end position="347"/>
    </location>
</feature>
<comment type="subcellular location">
    <subcellularLocation>
        <location evidence="1">Membrane</location>
        <topology evidence="1">Multi-pass membrane protein</topology>
    </subcellularLocation>
</comment>
<protein>
    <submittedName>
        <fullName evidence="9">Chloride channel core</fullName>
    </submittedName>
</protein>
<accession>A0A4U8Z2R4</accession>
<feature type="transmembrane region" description="Helical" evidence="8">
    <location>
        <begin position="299"/>
        <end position="322"/>
    </location>
</feature>
<evidence type="ECO:0000256" key="4">
    <source>
        <dbReference type="ARBA" id="ARBA00022989"/>
    </source>
</evidence>
<keyword evidence="2" id="KW-0813">Transport</keyword>
<dbReference type="PRINTS" id="PR00762">
    <property type="entry name" value="CLCHANNEL"/>
</dbReference>
<evidence type="ECO:0000256" key="3">
    <source>
        <dbReference type="ARBA" id="ARBA00022692"/>
    </source>
</evidence>
<feature type="transmembrane region" description="Helical" evidence="8">
    <location>
        <begin position="190"/>
        <end position="207"/>
    </location>
</feature>
<dbReference type="GO" id="GO:0005886">
    <property type="term" value="C:plasma membrane"/>
    <property type="evidence" value="ECO:0007669"/>
    <property type="project" value="TreeGrafter"/>
</dbReference>
<evidence type="ECO:0000313" key="10">
    <source>
        <dbReference type="Proteomes" id="UP000294360"/>
    </source>
</evidence>
<dbReference type="SUPFAM" id="SSF81340">
    <property type="entry name" value="Clc chloride channel"/>
    <property type="match status" value="1"/>
</dbReference>
<evidence type="ECO:0000256" key="8">
    <source>
        <dbReference type="SAM" id="Phobius"/>
    </source>
</evidence>
<name>A0A4U8Z2R4_METTU</name>
<feature type="transmembrane region" description="Helical" evidence="8">
    <location>
        <begin position="359"/>
        <end position="384"/>
    </location>
</feature>
<feature type="transmembrane region" description="Helical" evidence="8">
    <location>
        <begin position="53"/>
        <end position="75"/>
    </location>
</feature>
<evidence type="ECO:0000256" key="5">
    <source>
        <dbReference type="ARBA" id="ARBA00023065"/>
    </source>
</evidence>
<dbReference type="OrthoDB" id="9767361at2"/>
<dbReference type="Pfam" id="PF00654">
    <property type="entry name" value="Voltage_CLC"/>
    <property type="match status" value="1"/>
</dbReference>
<evidence type="ECO:0000256" key="6">
    <source>
        <dbReference type="ARBA" id="ARBA00023136"/>
    </source>
</evidence>
<dbReference type="KEGG" id="mtun:MTUNDRAET4_2748"/>